<dbReference type="SUPFAM" id="SSF52266">
    <property type="entry name" value="SGNH hydrolase"/>
    <property type="match status" value="1"/>
</dbReference>
<proteinExistence type="predicted"/>
<dbReference type="Proteomes" id="UP000718564">
    <property type="component" value="Unassembled WGS sequence"/>
</dbReference>
<accession>A0ABX1P9J5</accession>
<dbReference type="RefSeq" id="WP_169156243.1">
    <property type="nucleotide sequence ID" value="NZ_CAWPJE010000121.1"/>
</dbReference>
<dbReference type="Gene3D" id="3.40.50.1110">
    <property type="entry name" value="SGNH hydrolase"/>
    <property type="match status" value="1"/>
</dbReference>
<evidence type="ECO:0000313" key="2">
    <source>
        <dbReference type="EMBL" id="NMG20989.1"/>
    </source>
</evidence>
<sequence length="1005" mass="113005">MKTELPDRQKSLVQWVSQATGISTFGVKVRLQGNELHILCEGGECPERWRTLSDLLRALQQTDLDVLTSIDQPAIYQVFVYGQKKGENRPRWCHKVYLNQLDRHLEQVDQALLEDEEKSKKPCRALIVSNETLARQGDPEAIARYLSETLSTFDIAVQVEVIKPKPTENNDKNESQLWIFCESSYSPDPSLIAEPVAQKLRHLKLYGYQDAVIASRVKGENRIDWRFLVDLTPSEVMVKEWARWGDVQALSRLLSEALLKSKVAVEPILKESTLHIFCTPVSETLEPAPVPDKILCLQAVKPLLEKIAPQGIIAATVYGQQKITDNEPAWVDWLYLPAKEHPALAISAQELATSGDEPAIVFLLERLLNPDVDTRLKTGGLRVLVQRIGDLLHIMCDAPVCPAREQIASQVTEFVHQLKILGIAGVRVYGRCAGNKEPNWDYSVDYKHRELLIAEAPPKFAAISAYVPNLLPTSKTDEPVLRPNLSTEEIYIFVTEVTQDWSANVRKLFLGTQLFTDNDKSQEKTTNHDQKQGLRVALVWGALGLLLTLQTDWIFGKILARTTAPTSTVTSVSPKSSSTIKTSYTYRADEKQRTAFFTNTSKEKSPKDESSVFNGLKSTQPDLEASPLKPKARPTAIILAARSYKSGALLKQRPSFKPPQLDQQLTLYKQRLAKIGHPPDVLIIGSSRALRGIDPVAVSKFFATQGSHNIDVFNFGINGATAKVVDFVVRQLLQPSELPKIIIWADGARAFNSGREDITFNTIAASPGYQYVLQKAAEKTTSTTNSTEQETAIEEPEQGNSTYQAVDNWLSKGFATLSASYQKRDNLKNLLKQPLKYLPDISNTNQAVTQKSHRMNLEEASQQAVDLDGFLALSTRFQPTTYYQKYSQVSGNYDNDYKSFRLQGDQDTALQALLKFTQSQKITVVFVNMPVTAYYLDSVRSKYEQEFQQYMRTIAGKPNFIYQDLSQLWPKANDYFSDPSHLNRYGAYKISKKLANDPTIPWFSK</sequence>
<evidence type="ECO:0000256" key="1">
    <source>
        <dbReference type="SAM" id="MobiDB-lite"/>
    </source>
</evidence>
<evidence type="ECO:0000313" key="3">
    <source>
        <dbReference type="Proteomes" id="UP000718564"/>
    </source>
</evidence>
<dbReference type="Pfam" id="PF07611">
    <property type="entry name" value="DUF1574"/>
    <property type="match status" value="1"/>
</dbReference>
<dbReference type="InterPro" id="IPR036514">
    <property type="entry name" value="SGNH_hydro_sf"/>
</dbReference>
<comment type="caution">
    <text evidence="2">The sequence shown here is derived from an EMBL/GenBank/DDBJ whole genome shotgun (WGS) entry which is preliminary data.</text>
</comment>
<dbReference type="InterPro" id="IPR011468">
    <property type="entry name" value="DUF1574"/>
</dbReference>
<protein>
    <submittedName>
        <fullName evidence="2">DUF1574 domain-containing protein</fullName>
    </submittedName>
</protein>
<keyword evidence="3" id="KW-1185">Reference proteome</keyword>
<gene>
    <name evidence="2" type="ORF">DP116_16630</name>
</gene>
<name>A0ABX1P9J5_9CYAN</name>
<feature type="region of interest" description="Disordered" evidence="1">
    <location>
        <begin position="780"/>
        <end position="800"/>
    </location>
</feature>
<reference evidence="2 3" key="1">
    <citation type="submission" date="2018-06" db="EMBL/GenBank/DDBJ databases">
        <title>Comparative genomics of Brasilonema spp. strains.</title>
        <authorList>
            <person name="Alvarenga D.O."/>
            <person name="Fiore M.F."/>
            <person name="Varani A.M."/>
        </authorList>
    </citation>
    <scope>NUCLEOTIDE SEQUENCE [LARGE SCALE GENOMIC DNA]</scope>
    <source>
        <strain evidence="2 3">SPC951</strain>
    </source>
</reference>
<organism evidence="2 3">
    <name type="scientific">Brasilonema bromeliae SPC951</name>
    <dbReference type="NCBI Taxonomy" id="385972"/>
    <lineage>
        <taxon>Bacteria</taxon>
        <taxon>Bacillati</taxon>
        <taxon>Cyanobacteriota</taxon>
        <taxon>Cyanophyceae</taxon>
        <taxon>Nostocales</taxon>
        <taxon>Scytonemataceae</taxon>
        <taxon>Brasilonema</taxon>
        <taxon>Bromeliae group (in: Brasilonema)</taxon>
    </lineage>
</organism>
<feature type="compositionally biased region" description="Low complexity" evidence="1">
    <location>
        <begin position="780"/>
        <end position="790"/>
    </location>
</feature>
<dbReference type="EMBL" id="QMEB01000129">
    <property type="protein sequence ID" value="NMG20989.1"/>
    <property type="molecule type" value="Genomic_DNA"/>
</dbReference>